<name>A0AAN6WUV5_9PEZI</name>
<gene>
    <name evidence="2" type="ORF">QBC35DRAFT_409928</name>
</gene>
<feature type="region of interest" description="Disordered" evidence="1">
    <location>
        <begin position="1"/>
        <end position="83"/>
    </location>
</feature>
<protein>
    <submittedName>
        <fullName evidence="2">Uncharacterized protein</fullName>
    </submittedName>
</protein>
<reference evidence="2" key="2">
    <citation type="submission" date="2023-05" db="EMBL/GenBank/DDBJ databases">
        <authorList>
            <consortium name="Lawrence Berkeley National Laboratory"/>
            <person name="Steindorff A."/>
            <person name="Hensen N."/>
            <person name="Bonometti L."/>
            <person name="Westerberg I."/>
            <person name="Brannstrom I.O."/>
            <person name="Guillou S."/>
            <person name="Cros-Aarteil S."/>
            <person name="Calhoun S."/>
            <person name="Haridas S."/>
            <person name="Kuo A."/>
            <person name="Mondo S."/>
            <person name="Pangilinan J."/>
            <person name="Riley R."/>
            <person name="Labutti K."/>
            <person name="Andreopoulos B."/>
            <person name="Lipzen A."/>
            <person name="Chen C."/>
            <person name="Yanf M."/>
            <person name="Daum C."/>
            <person name="Ng V."/>
            <person name="Clum A."/>
            <person name="Ohm R."/>
            <person name="Martin F."/>
            <person name="Silar P."/>
            <person name="Natvig D."/>
            <person name="Lalanne C."/>
            <person name="Gautier V."/>
            <person name="Ament-Velasquez S.L."/>
            <person name="Kruys A."/>
            <person name="Hutchinson M.I."/>
            <person name="Powell A.J."/>
            <person name="Barry K."/>
            <person name="Miller A.N."/>
            <person name="Grigoriev I.V."/>
            <person name="Debuchy R."/>
            <person name="Gladieux P."/>
            <person name="Thoren M.H."/>
            <person name="Johannesson H."/>
        </authorList>
    </citation>
    <scope>NUCLEOTIDE SEQUENCE</scope>
    <source>
        <strain evidence="2">PSN309</strain>
    </source>
</reference>
<keyword evidence="3" id="KW-1185">Reference proteome</keyword>
<accession>A0AAN6WUV5</accession>
<comment type="caution">
    <text evidence="2">The sequence shown here is derived from an EMBL/GenBank/DDBJ whole genome shotgun (WGS) entry which is preliminary data.</text>
</comment>
<evidence type="ECO:0000256" key="1">
    <source>
        <dbReference type="SAM" id="MobiDB-lite"/>
    </source>
</evidence>
<sequence>MSDIIENLKDAINPARRESATTETYDPHTRGPYPDGKPTSEGDPGTLAPPKKTEAQDPKRAEQADLSTPAAAQATTEDLSKTA</sequence>
<dbReference type="Proteomes" id="UP001302126">
    <property type="component" value="Unassembled WGS sequence"/>
</dbReference>
<dbReference type="AlphaFoldDB" id="A0AAN6WUV5"/>
<organism evidence="2 3">
    <name type="scientific">Podospora australis</name>
    <dbReference type="NCBI Taxonomy" id="1536484"/>
    <lineage>
        <taxon>Eukaryota</taxon>
        <taxon>Fungi</taxon>
        <taxon>Dikarya</taxon>
        <taxon>Ascomycota</taxon>
        <taxon>Pezizomycotina</taxon>
        <taxon>Sordariomycetes</taxon>
        <taxon>Sordariomycetidae</taxon>
        <taxon>Sordariales</taxon>
        <taxon>Podosporaceae</taxon>
        <taxon>Podospora</taxon>
    </lineage>
</organism>
<evidence type="ECO:0000313" key="2">
    <source>
        <dbReference type="EMBL" id="KAK4187730.1"/>
    </source>
</evidence>
<proteinExistence type="predicted"/>
<dbReference type="EMBL" id="MU864398">
    <property type="protein sequence ID" value="KAK4187730.1"/>
    <property type="molecule type" value="Genomic_DNA"/>
</dbReference>
<reference evidence="2" key="1">
    <citation type="journal article" date="2023" name="Mol. Phylogenet. Evol.">
        <title>Genome-scale phylogeny and comparative genomics of the fungal order Sordariales.</title>
        <authorList>
            <person name="Hensen N."/>
            <person name="Bonometti L."/>
            <person name="Westerberg I."/>
            <person name="Brannstrom I.O."/>
            <person name="Guillou S."/>
            <person name="Cros-Aarteil S."/>
            <person name="Calhoun S."/>
            <person name="Haridas S."/>
            <person name="Kuo A."/>
            <person name="Mondo S."/>
            <person name="Pangilinan J."/>
            <person name="Riley R."/>
            <person name="LaButti K."/>
            <person name="Andreopoulos B."/>
            <person name="Lipzen A."/>
            <person name="Chen C."/>
            <person name="Yan M."/>
            <person name="Daum C."/>
            <person name="Ng V."/>
            <person name="Clum A."/>
            <person name="Steindorff A."/>
            <person name="Ohm R.A."/>
            <person name="Martin F."/>
            <person name="Silar P."/>
            <person name="Natvig D.O."/>
            <person name="Lalanne C."/>
            <person name="Gautier V."/>
            <person name="Ament-Velasquez S.L."/>
            <person name="Kruys A."/>
            <person name="Hutchinson M.I."/>
            <person name="Powell A.J."/>
            <person name="Barry K."/>
            <person name="Miller A.N."/>
            <person name="Grigoriev I.V."/>
            <person name="Debuchy R."/>
            <person name="Gladieux P."/>
            <person name="Hiltunen Thoren M."/>
            <person name="Johannesson H."/>
        </authorList>
    </citation>
    <scope>NUCLEOTIDE SEQUENCE</scope>
    <source>
        <strain evidence="2">PSN309</strain>
    </source>
</reference>
<feature type="compositionally biased region" description="Basic and acidic residues" evidence="1">
    <location>
        <begin position="51"/>
        <end position="63"/>
    </location>
</feature>
<evidence type="ECO:0000313" key="3">
    <source>
        <dbReference type="Proteomes" id="UP001302126"/>
    </source>
</evidence>
<feature type="compositionally biased region" description="Basic and acidic residues" evidence="1">
    <location>
        <begin position="15"/>
        <end position="29"/>
    </location>
</feature>